<comment type="caution">
    <text evidence="10">The sequence shown here is derived from an EMBL/GenBank/DDBJ whole genome shotgun (WGS) entry which is preliminary data.</text>
</comment>
<dbReference type="Pfam" id="PF01432">
    <property type="entry name" value="Peptidase_M3"/>
    <property type="match status" value="1"/>
</dbReference>
<gene>
    <name evidence="10" type="ORF">ACFSCS_09230</name>
</gene>
<evidence type="ECO:0000256" key="7">
    <source>
        <dbReference type="RuleBase" id="RU003435"/>
    </source>
</evidence>
<dbReference type="InterPro" id="IPR045090">
    <property type="entry name" value="Pept_M3A_M3B"/>
</dbReference>
<accession>A0ABW4RWE0</accession>
<dbReference type="RefSeq" id="WP_343874662.1">
    <property type="nucleotide sequence ID" value="NZ_BAAAIX010000027.1"/>
</dbReference>
<evidence type="ECO:0000256" key="1">
    <source>
        <dbReference type="ARBA" id="ARBA00006040"/>
    </source>
</evidence>
<evidence type="ECO:0000256" key="5">
    <source>
        <dbReference type="ARBA" id="ARBA00022833"/>
    </source>
</evidence>
<dbReference type="SUPFAM" id="SSF55486">
    <property type="entry name" value="Metalloproteases ('zincins'), catalytic domain"/>
    <property type="match status" value="1"/>
</dbReference>
<comment type="similarity">
    <text evidence="1 7">Belongs to the peptidase M3 family.</text>
</comment>
<evidence type="ECO:0000256" key="8">
    <source>
        <dbReference type="SAM" id="MobiDB-lite"/>
    </source>
</evidence>
<name>A0ABW4RWE0_9ACTN</name>
<keyword evidence="4 7" id="KW-0378">Hydrolase</keyword>
<dbReference type="Gene3D" id="3.40.390.10">
    <property type="entry name" value="Collagenase (Catalytic Domain)"/>
    <property type="match status" value="1"/>
</dbReference>
<reference evidence="11" key="1">
    <citation type="journal article" date="2019" name="Int. J. Syst. Evol. Microbiol.">
        <title>The Global Catalogue of Microorganisms (GCM) 10K type strain sequencing project: providing services to taxonomists for standard genome sequencing and annotation.</title>
        <authorList>
            <consortium name="The Broad Institute Genomics Platform"/>
            <consortium name="The Broad Institute Genome Sequencing Center for Infectious Disease"/>
            <person name="Wu L."/>
            <person name="Ma J."/>
        </authorList>
    </citation>
    <scope>NUCLEOTIDE SEQUENCE [LARGE SCALE GENOMIC DNA]</scope>
    <source>
        <strain evidence="11">CAIM 431</strain>
    </source>
</reference>
<dbReference type="EMBL" id="JBHUFZ010000019">
    <property type="protein sequence ID" value="MFD1890360.1"/>
    <property type="molecule type" value="Genomic_DNA"/>
</dbReference>
<keyword evidence="11" id="KW-1185">Reference proteome</keyword>
<evidence type="ECO:0000256" key="3">
    <source>
        <dbReference type="ARBA" id="ARBA00022723"/>
    </source>
</evidence>
<dbReference type="InterPro" id="IPR034005">
    <property type="entry name" value="M3A_DCP"/>
</dbReference>
<dbReference type="Gene3D" id="1.10.1370.10">
    <property type="entry name" value="Neurolysin, domain 3"/>
    <property type="match status" value="1"/>
</dbReference>
<evidence type="ECO:0000313" key="11">
    <source>
        <dbReference type="Proteomes" id="UP001597326"/>
    </source>
</evidence>
<evidence type="ECO:0000313" key="10">
    <source>
        <dbReference type="EMBL" id="MFD1890360.1"/>
    </source>
</evidence>
<evidence type="ECO:0000259" key="9">
    <source>
        <dbReference type="Pfam" id="PF01432"/>
    </source>
</evidence>
<proteinExistence type="inferred from homology"/>
<evidence type="ECO:0000256" key="2">
    <source>
        <dbReference type="ARBA" id="ARBA00022670"/>
    </source>
</evidence>
<evidence type="ECO:0000256" key="6">
    <source>
        <dbReference type="ARBA" id="ARBA00023049"/>
    </source>
</evidence>
<keyword evidence="5 7" id="KW-0862">Zinc</keyword>
<feature type="domain" description="Peptidase M3A/M3B catalytic" evidence="9">
    <location>
        <begin position="229"/>
        <end position="680"/>
    </location>
</feature>
<dbReference type="Proteomes" id="UP001597326">
    <property type="component" value="Unassembled WGS sequence"/>
</dbReference>
<dbReference type="PANTHER" id="PTHR43660">
    <property type="entry name" value="DIPEPTIDYL CARBOXYPEPTIDASE"/>
    <property type="match status" value="1"/>
</dbReference>
<evidence type="ECO:0000256" key="4">
    <source>
        <dbReference type="ARBA" id="ARBA00022801"/>
    </source>
</evidence>
<keyword evidence="2 7" id="KW-0645">Protease</keyword>
<protein>
    <submittedName>
        <fullName evidence="10">M3 family metallopeptidase</fullName>
    </submittedName>
</protein>
<keyword evidence="6 7" id="KW-0482">Metalloprotease</keyword>
<dbReference type="PANTHER" id="PTHR43660:SF1">
    <property type="entry name" value="DIPEPTIDYL CARBOXYPEPTIDASE"/>
    <property type="match status" value="1"/>
</dbReference>
<dbReference type="InterPro" id="IPR024079">
    <property type="entry name" value="MetalloPept_cat_dom_sf"/>
</dbReference>
<dbReference type="InterPro" id="IPR024077">
    <property type="entry name" value="Neurolysin/TOP_dom2"/>
</dbReference>
<organism evidence="10 11">
    <name type="scientific">Luteococcus peritonei</name>
    <dbReference type="NCBI Taxonomy" id="88874"/>
    <lineage>
        <taxon>Bacteria</taxon>
        <taxon>Bacillati</taxon>
        <taxon>Actinomycetota</taxon>
        <taxon>Actinomycetes</taxon>
        <taxon>Propionibacteriales</taxon>
        <taxon>Propionibacteriaceae</taxon>
        <taxon>Luteococcus</taxon>
    </lineage>
</organism>
<dbReference type="Gene3D" id="1.10.1370.40">
    <property type="match status" value="1"/>
</dbReference>
<sequence length="684" mass="77135">MSNPLLTPSDLPYGLPRFADITLAHYREAFEAGLAEHEAEVRRIVEQDEPASFENTVLALERSGRTLNRVAMIFFTKVASDSTEELRELEAELAPRMAAHRDAVDLDPQLFARVAEVHERVDELGLDPESVQLVERTWRGMQLAGAGLEEQAKQRLREINQELSTLTTRFQKNLLAETNDLAVLFATAEELDGLGEGQLSACRQAAAARGQEGYLVSLDLYTDHPYQAQLTNRDSRRRLHQASTSRGSRGNEHDNSDLVRRITALRAERAALLGCANHATVAVADQTARTPEEIERIVYPLAEPALANLRREAAALQQEVDTDCRERGIERFELAPWDWSHYAEKVRSRQYAVDTAALSPWFELDRVVREGVLWAATQLYGITFTPRPDIEAPHPDAQVFEVHDEDGTALGLFILDPFARESKRRGAWMNNLVEQSRLFDELPVVCNTLSIPRPAPGEPVLLTLDEVNTLFHEFGHALHGLLSKATYPSLAGTNVARDFVEFPSQVNEMWITWPEVVNHYARHHETGEPLPAEVLQRLEQSATFNQGFETVEYLASALLDQEWHKIAPGTEVTDVAAFEAEALERVGLANEWVAPRYRSTYFAHTFAGGYDAGYYSYIWSEILDADTVEWFRENGGLRRENGDHFRAELLSRGRTREPMDSFTAFRGREARIEPLLERRGLVAG</sequence>
<comment type="cofactor">
    <cofactor evidence="7">
        <name>Zn(2+)</name>
        <dbReference type="ChEBI" id="CHEBI:29105"/>
    </cofactor>
    <text evidence="7">Binds 1 zinc ion.</text>
</comment>
<dbReference type="InterPro" id="IPR001567">
    <property type="entry name" value="Pept_M3A_M3B_dom"/>
</dbReference>
<dbReference type="CDD" id="cd06456">
    <property type="entry name" value="M3A_DCP"/>
    <property type="match status" value="1"/>
</dbReference>
<feature type="region of interest" description="Disordered" evidence="8">
    <location>
        <begin position="230"/>
        <end position="255"/>
    </location>
</feature>
<keyword evidence="3 7" id="KW-0479">Metal-binding</keyword>